<keyword evidence="3" id="KW-1185">Reference proteome</keyword>
<feature type="transmembrane region" description="Helical" evidence="1">
    <location>
        <begin position="164"/>
        <end position="190"/>
    </location>
</feature>
<dbReference type="Proteomes" id="UP000726170">
    <property type="component" value="Unassembled WGS sequence"/>
</dbReference>
<feature type="transmembrane region" description="Helical" evidence="1">
    <location>
        <begin position="263"/>
        <end position="285"/>
    </location>
</feature>
<reference evidence="2 3" key="1">
    <citation type="submission" date="2021-06" db="EMBL/GenBank/DDBJ databases">
        <authorList>
            <person name="Sun Q."/>
            <person name="Li D."/>
        </authorList>
    </citation>
    <scope>NUCLEOTIDE SEQUENCE [LARGE SCALE GENOMIC DNA]</scope>
    <source>
        <strain evidence="2 3">MSJ-11</strain>
    </source>
</reference>
<comment type="caution">
    <text evidence="2">The sequence shown here is derived from an EMBL/GenBank/DDBJ whole genome shotgun (WGS) entry which is preliminary data.</text>
</comment>
<feature type="transmembrane region" description="Helical" evidence="1">
    <location>
        <begin position="431"/>
        <end position="450"/>
    </location>
</feature>
<accession>A0ABS6EFK4</accession>
<name>A0ABS6EFK4_9CLOT</name>
<evidence type="ECO:0008006" key="4">
    <source>
        <dbReference type="Google" id="ProtNLM"/>
    </source>
</evidence>
<keyword evidence="1" id="KW-0472">Membrane</keyword>
<evidence type="ECO:0000313" key="3">
    <source>
        <dbReference type="Proteomes" id="UP000726170"/>
    </source>
</evidence>
<keyword evidence="1" id="KW-0812">Transmembrane</keyword>
<feature type="transmembrane region" description="Helical" evidence="1">
    <location>
        <begin position="382"/>
        <end position="400"/>
    </location>
</feature>
<sequence length="549" mass="63324">MNESKVLKFVDKFKFLFTKFGVDYKTMRSILQIKLIMDGRRVPTVINNHKNNEEGQGNKFFKSLVSYFLLGIVLAILMIPKFNTMYQMTVFFGITMFMLITTLISDFSSVLLDLRDKNIIFTKPVDSKTINAAKITHILIYMFCVTTALTGLSLLVSLRHGVTFFLILFFEIILIDIFMIAIIAALYTFILKFFDGEKLKDIINYVQIILSIFLAVGYQLMGRLFSIVDINVAFNPKWWQYLIPPAWFAAPFEMILNNNYSSFILILSSMAIIMPIVSIVIYINLIPTFERNLQKLNNNSNFTNKKRRSISESIANLICFNKIEKTFYKFTCNIIKNEREFKLKIYPSLGFAIIFPFIFLFNSISREMSLSEWINHLSSTKYYFNIYFCAFASSTVIMMIKYSEKYKGAWIYKVAPIKEISPIFKGTIKACLVKLIIPIYIVDAIIFSWIFGIKILPHLIIVFLNIILYVILCFKSFNKALPFSKQFQATQDGEGLTNFLLVIGLGILVGVHYGLTNLGFNVYLYMGILIIGVIILWKNSFNISLDSLN</sequence>
<feature type="transmembrane region" description="Helical" evidence="1">
    <location>
        <begin position="60"/>
        <end position="79"/>
    </location>
</feature>
<organism evidence="2 3">
    <name type="scientific">Clostridium mobile</name>
    <dbReference type="NCBI Taxonomy" id="2841512"/>
    <lineage>
        <taxon>Bacteria</taxon>
        <taxon>Bacillati</taxon>
        <taxon>Bacillota</taxon>
        <taxon>Clostridia</taxon>
        <taxon>Eubacteriales</taxon>
        <taxon>Clostridiaceae</taxon>
        <taxon>Clostridium</taxon>
    </lineage>
</organism>
<dbReference type="RefSeq" id="WP_216438491.1">
    <property type="nucleotide sequence ID" value="NZ_JAHLQF010000002.1"/>
</dbReference>
<evidence type="ECO:0000256" key="1">
    <source>
        <dbReference type="SAM" id="Phobius"/>
    </source>
</evidence>
<feature type="transmembrane region" description="Helical" evidence="1">
    <location>
        <begin position="202"/>
        <end position="221"/>
    </location>
</feature>
<gene>
    <name evidence="2" type="ORF">KQI86_06595</name>
</gene>
<feature type="transmembrane region" description="Helical" evidence="1">
    <location>
        <begin position="456"/>
        <end position="474"/>
    </location>
</feature>
<proteinExistence type="predicted"/>
<dbReference type="EMBL" id="JAHLQF010000002">
    <property type="protein sequence ID" value="MBU5483993.1"/>
    <property type="molecule type" value="Genomic_DNA"/>
</dbReference>
<feature type="transmembrane region" description="Helical" evidence="1">
    <location>
        <begin position="495"/>
        <end position="514"/>
    </location>
</feature>
<feature type="transmembrane region" description="Helical" evidence="1">
    <location>
        <begin position="91"/>
        <end position="114"/>
    </location>
</feature>
<feature type="transmembrane region" description="Helical" evidence="1">
    <location>
        <begin position="345"/>
        <end position="362"/>
    </location>
</feature>
<feature type="transmembrane region" description="Helical" evidence="1">
    <location>
        <begin position="135"/>
        <end position="158"/>
    </location>
</feature>
<feature type="transmembrane region" description="Helical" evidence="1">
    <location>
        <begin position="520"/>
        <end position="537"/>
    </location>
</feature>
<protein>
    <recommendedName>
        <fullName evidence="4">ABC transporter permease</fullName>
    </recommendedName>
</protein>
<evidence type="ECO:0000313" key="2">
    <source>
        <dbReference type="EMBL" id="MBU5483993.1"/>
    </source>
</evidence>
<keyword evidence="1" id="KW-1133">Transmembrane helix</keyword>